<reference evidence="4" key="1">
    <citation type="submission" date="2021-04" db="EMBL/GenBank/DDBJ databases">
        <title>Proteiniclasticum sedimins sp. nov., an obligate anaerobic bacterium isolated from anaerobic sludge.</title>
        <authorList>
            <person name="Liu J."/>
        </authorList>
    </citation>
    <scope>NUCLEOTIDE SEQUENCE</scope>
    <source>
        <strain evidence="4">BAD-10</strain>
    </source>
</reference>
<dbReference type="PANTHER" id="PTHR30055:SF226">
    <property type="entry name" value="HTH-TYPE TRANSCRIPTIONAL REGULATOR PKSA"/>
    <property type="match status" value="1"/>
</dbReference>
<evidence type="ECO:0000313" key="4">
    <source>
        <dbReference type="EMBL" id="MBR0576030.1"/>
    </source>
</evidence>
<dbReference type="GO" id="GO:0003700">
    <property type="term" value="F:DNA-binding transcription factor activity"/>
    <property type="evidence" value="ECO:0007669"/>
    <property type="project" value="TreeGrafter"/>
</dbReference>
<dbReference type="InterPro" id="IPR050109">
    <property type="entry name" value="HTH-type_TetR-like_transc_reg"/>
</dbReference>
<accession>A0A941CNW2</accession>
<feature type="domain" description="HTH tetR-type" evidence="3">
    <location>
        <begin position="10"/>
        <end position="70"/>
    </location>
</feature>
<dbReference type="RefSeq" id="WP_211800773.1">
    <property type="nucleotide sequence ID" value="NZ_JAGSCS010000007.1"/>
</dbReference>
<dbReference type="Proteomes" id="UP000675379">
    <property type="component" value="Unassembled WGS sequence"/>
</dbReference>
<dbReference type="SUPFAM" id="SSF46689">
    <property type="entry name" value="Homeodomain-like"/>
    <property type="match status" value="1"/>
</dbReference>
<evidence type="ECO:0000256" key="1">
    <source>
        <dbReference type="ARBA" id="ARBA00023125"/>
    </source>
</evidence>
<dbReference type="InterPro" id="IPR001647">
    <property type="entry name" value="HTH_TetR"/>
</dbReference>
<evidence type="ECO:0000256" key="2">
    <source>
        <dbReference type="PROSITE-ProRule" id="PRU00335"/>
    </source>
</evidence>
<dbReference type="GO" id="GO:0000976">
    <property type="term" value="F:transcription cis-regulatory region binding"/>
    <property type="evidence" value="ECO:0007669"/>
    <property type="project" value="TreeGrafter"/>
</dbReference>
<proteinExistence type="predicted"/>
<dbReference type="PRINTS" id="PR00455">
    <property type="entry name" value="HTHTETR"/>
</dbReference>
<evidence type="ECO:0000313" key="5">
    <source>
        <dbReference type="Proteomes" id="UP000675379"/>
    </source>
</evidence>
<name>A0A941CNW2_9CLOT</name>
<sequence>MKTSIRMTREDRRIQIIERALGLFREKGYRGTTTAEIAEAANISEVTLFRYFKSKQEIFLAGVAPILQTTLAEVEIVPGKSAPEVRLQALLLNRITFLAEHHETIRLILNEASVLQSMGQTDFTQEIRRLIGSILGASGIPEERSDEAVRMIMGTLLSYLYLPETDPQRIRRHVEHLALILTTAYKE</sequence>
<comment type="caution">
    <text evidence="4">The sequence shown here is derived from an EMBL/GenBank/DDBJ whole genome shotgun (WGS) entry which is preliminary data.</text>
</comment>
<dbReference type="AlphaFoldDB" id="A0A941CNW2"/>
<protein>
    <submittedName>
        <fullName evidence="4">TetR/AcrR family transcriptional regulator</fullName>
    </submittedName>
</protein>
<feature type="DNA-binding region" description="H-T-H motif" evidence="2">
    <location>
        <begin position="33"/>
        <end position="52"/>
    </location>
</feature>
<dbReference type="PANTHER" id="PTHR30055">
    <property type="entry name" value="HTH-TYPE TRANSCRIPTIONAL REGULATOR RUTR"/>
    <property type="match status" value="1"/>
</dbReference>
<keyword evidence="5" id="KW-1185">Reference proteome</keyword>
<dbReference type="PROSITE" id="PS50977">
    <property type="entry name" value="HTH_TETR_2"/>
    <property type="match status" value="1"/>
</dbReference>
<gene>
    <name evidence="4" type="ORF">KCG48_06705</name>
</gene>
<dbReference type="Pfam" id="PF00440">
    <property type="entry name" value="TetR_N"/>
    <property type="match status" value="1"/>
</dbReference>
<organism evidence="4 5">
    <name type="scientific">Proteiniclasticum sediminis</name>
    <dbReference type="NCBI Taxonomy" id="2804028"/>
    <lineage>
        <taxon>Bacteria</taxon>
        <taxon>Bacillati</taxon>
        <taxon>Bacillota</taxon>
        <taxon>Clostridia</taxon>
        <taxon>Eubacteriales</taxon>
        <taxon>Clostridiaceae</taxon>
        <taxon>Proteiniclasticum</taxon>
    </lineage>
</organism>
<dbReference type="EMBL" id="JAGSCS010000007">
    <property type="protein sequence ID" value="MBR0576030.1"/>
    <property type="molecule type" value="Genomic_DNA"/>
</dbReference>
<keyword evidence="1 2" id="KW-0238">DNA-binding</keyword>
<evidence type="ECO:0000259" key="3">
    <source>
        <dbReference type="PROSITE" id="PS50977"/>
    </source>
</evidence>
<dbReference type="Gene3D" id="1.10.357.10">
    <property type="entry name" value="Tetracycline Repressor, domain 2"/>
    <property type="match status" value="1"/>
</dbReference>
<dbReference type="InterPro" id="IPR009057">
    <property type="entry name" value="Homeodomain-like_sf"/>
</dbReference>